<sequence length="96" mass="10379">MIGVVATLKVQVEKTSEFEAVFLDLAAKVKANEPGCLLYQLTKSKTEAGVYKVLELYASMDDLKAHGGTDYFKAGGVAMGPFMAGRPEIEYLDAVE</sequence>
<dbReference type="InterPro" id="IPR050744">
    <property type="entry name" value="AI-2_Isomerase_LsrG"/>
</dbReference>
<dbReference type="OrthoDB" id="287932at2"/>
<dbReference type="Gene3D" id="3.30.70.100">
    <property type="match status" value="1"/>
</dbReference>
<dbReference type="Pfam" id="PF03992">
    <property type="entry name" value="ABM"/>
    <property type="match status" value="1"/>
</dbReference>
<dbReference type="PROSITE" id="PS51725">
    <property type="entry name" value="ABM"/>
    <property type="match status" value="1"/>
</dbReference>
<dbReference type="InterPro" id="IPR007138">
    <property type="entry name" value="ABM_dom"/>
</dbReference>
<accession>A0A0P0P0L7</accession>
<keyword evidence="2" id="KW-0560">Oxidoreductase</keyword>
<dbReference type="AlphaFoldDB" id="A0A0P0P0L7"/>
<reference evidence="2 3" key="1">
    <citation type="submission" date="2015-10" db="EMBL/GenBank/DDBJ databases">
        <title>Conservation of the essential genome among Caulobacter and Brevundimonas species.</title>
        <authorList>
            <person name="Scott D."/>
            <person name="Ely B."/>
        </authorList>
    </citation>
    <scope>NUCLEOTIDE SEQUENCE [LARGE SCALE GENOMIC DNA]</scope>
    <source>
        <strain evidence="2 3">CB4</strain>
    </source>
</reference>
<keyword evidence="3" id="KW-1185">Reference proteome</keyword>
<evidence type="ECO:0000259" key="1">
    <source>
        <dbReference type="PROSITE" id="PS51725"/>
    </source>
</evidence>
<dbReference type="InterPro" id="IPR011008">
    <property type="entry name" value="Dimeric_a/b-barrel"/>
</dbReference>
<feature type="domain" description="ABM" evidence="1">
    <location>
        <begin position="2"/>
        <end position="91"/>
    </location>
</feature>
<evidence type="ECO:0000313" key="2">
    <source>
        <dbReference type="EMBL" id="ALL13997.1"/>
    </source>
</evidence>
<proteinExistence type="predicted"/>
<dbReference type="RefSeq" id="WP_062147755.1">
    <property type="nucleotide sequence ID" value="NZ_CP013002.1"/>
</dbReference>
<dbReference type="PANTHER" id="PTHR33336:SF15">
    <property type="entry name" value="ABM DOMAIN-CONTAINING PROTEIN"/>
    <property type="match status" value="1"/>
</dbReference>
<protein>
    <submittedName>
        <fullName evidence="2">Antibiotic biosynthesis monooxygenase</fullName>
    </submittedName>
</protein>
<evidence type="ECO:0000313" key="3">
    <source>
        <dbReference type="Proteomes" id="UP000056905"/>
    </source>
</evidence>
<dbReference type="PANTHER" id="PTHR33336">
    <property type="entry name" value="QUINOL MONOOXYGENASE YGIN-RELATED"/>
    <property type="match status" value="1"/>
</dbReference>
<name>A0A0P0P0L7_9CAUL</name>
<dbReference type="SUPFAM" id="SSF54909">
    <property type="entry name" value="Dimeric alpha+beta barrel"/>
    <property type="match status" value="1"/>
</dbReference>
<dbReference type="KEGG" id="chq:AQ619_11970"/>
<gene>
    <name evidence="2" type="ORF">AQ619_11970</name>
</gene>
<organism evidence="2 3">
    <name type="scientific">Caulobacter henricii</name>
    <dbReference type="NCBI Taxonomy" id="69395"/>
    <lineage>
        <taxon>Bacteria</taxon>
        <taxon>Pseudomonadati</taxon>
        <taxon>Pseudomonadota</taxon>
        <taxon>Alphaproteobacteria</taxon>
        <taxon>Caulobacterales</taxon>
        <taxon>Caulobacteraceae</taxon>
        <taxon>Caulobacter</taxon>
    </lineage>
</organism>
<dbReference type="EMBL" id="CP013002">
    <property type="protein sequence ID" value="ALL13997.1"/>
    <property type="molecule type" value="Genomic_DNA"/>
</dbReference>
<dbReference type="STRING" id="69395.AQ619_11970"/>
<keyword evidence="2" id="KW-0503">Monooxygenase</keyword>
<dbReference type="Proteomes" id="UP000056905">
    <property type="component" value="Chromosome"/>
</dbReference>
<dbReference type="GO" id="GO:0004497">
    <property type="term" value="F:monooxygenase activity"/>
    <property type="evidence" value="ECO:0007669"/>
    <property type="project" value="UniProtKB-KW"/>
</dbReference>